<sequence>MRKILSLLSALLITSAASSTVIACKPDNHAPTVDESWFTLRNQPQPKNQEDVIKIYEIIREGRQKYKTLSDAEESEWLK</sequence>
<evidence type="ECO:0000313" key="3">
    <source>
        <dbReference type="Proteomes" id="UP000231179"/>
    </source>
</evidence>
<proteinExistence type="predicted"/>
<dbReference type="EMBL" id="CP024870">
    <property type="protein sequence ID" value="ATX70749.1"/>
    <property type="molecule type" value="Genomic_DNA"/>
</dbReference>
<evidence type="ECO:0000256" key="1">
    <source>
        <dbReference type="SAM" id="SignalP"/>
    </source>
</evidence>
<feature type="signal peptide" evidence="1">
    <location>
        <begin position="1"/>
        <end position="23"/>
    </location>
</feature>
<evidence type="ECO:0008006" key="4">
    <source>
        <dbReference type="Google" id="ProtNLM"/>
    </source>
</evidence>
<keyword evidence="3" id="KW-1185">Reference proteome</keyword>
<gene>
    <name evidence="2" type="ORF">SCLAR_v1c04250</name>
</gene>
<name>A0A1Y0L0Q3_9MOLU</name>
<protein>
    <recommendedName>
        <fullName evidence="4">Lipoprotein</fullName>
    </recommendedName>
</protein>
<reference evidence="2 3" key="1">
    <citation type="submission" date="2017-11" db="EMBL/GenBank/DDBJ databases">
        <title>Complete genome sequence of Spiroplasma clarkii CN-5 (DSM 19994).</title>
        <authorList>
            <person name="Tsai Y.-M."/>
            <person name="Chang A."/>
            <person name="Lo W.-S."/>
            <person name="Kuo C.-H."/>
        </authorList>
    </citation>
    <scope>NUCLEOTIDE SEQUENCE [LARGE SCALE GENOMIC DNA]</scope>
    <source>
        <strain evidence="2 3">CN-5</strain>
    </source>
</reference>
<feature type="chain" id="PRO_5012869521" description="Lipoprotein" evidence="1">
    <location>
        <begin position="24"/>
        <end position="79"/>
    </location>
</feature>
<keyword evidence="1" id="KW-0732">Signal</keyword>
<dbReference type="Proteomes" id="UP000231179">
    <property type="component" value="Chromosome"/>
</dbReference>
<accession>A0A1Y0L0Q3</accession>
<dbReference type="KEGG" id="scla:SCLARK_00662"/>
<dbReference type="PROSITE" id="PS51257">
    <property type="entry name" value="PROKAR_LIPOPROTEIN"/>
    <property type="match status" value="1"/>
</dbReference>
<organism evidence="2 3">
    <name type="scientific">Spiroplasma clarkii</name>
    <dbReference type="NCBI Taxonomy" id="2139"/>
    <lineage>
        <taxon>Bacteria</taxon>
        <taxon>Bacillati</taxon>
        <taxon>Mycoplasmatota</taxon>
        <taxon>Mollicutes</taxon>
        <taxon>Entomoplasmatales</taxon>
        <taxon>Spiroplasmataceae</taxon>
        <taxon>Spiroplasma</taxon>
    </lineage>
</organism>
<evidence type="ECO:0000313" key="2">
    <source>
        <dbReference type="EMBL" id="ATX70749.1"/>
    </source>
</evidence>
<dbReference type="RefSeq" id="WP_100254312.1">
    <property type="nucleotide sequence ID" value="NZ_CP015819.1"/>
</dbReference>
<dbReference type="AlphaFoldDB" id="A0A1Y0L0Q3"/>